<dbReference type="RefSeq" id="WP_278008820.1">
    <property type="nucleotide sequence ID" value="NZ_CP121112.1"/>
</dbReference>
<dbReference type="EMBL" id="JBHMFE010000022">
    <property type="protein sequence ID" value="MFB9110342.1"/>
    <property type="molecule type" value="Genomic_DNA"/>
</dbReference>
<evidence type="ECO:0000313" key="2">
    <source>
        <dbReference type="EMBL" id="MFB9110342.1"/>
    </source>
</evidence>
<organism evidence="2 3">
    <name type="scientific">Flavobacterium gyeonganense</name>
    <dbReference type="NCBI Taxonomy" id="1310418"/>
    <lineage>
        <taxon>Bacteria</taxon>
        <taxon>Pseudomonadati</taxon>
        <taxon>Bacteroidota</taxon>
        <taxon>Flavobacteriia</taxon>
        <taxon>Flavobacteriales</taxon>
        <taxon>Flavobacteriaceae</taxon>
        <taxon>Flavobacterium</taxon>
    </lineage>
</organism>
<protein>
    <recommendedName>
        <fullName evidence="4">Peptidase S74 domain-containing protein</fullName>
    </recommendedName>
</protein>
<proteinExistence type="predicted"/>
<sequence>MKLKILLITVFATQINLAQNIFPATGNVGIGTNSPSALLQVHNGNNSYGTILATANEYNFSLYAKTLITHPINTESFRLGLKYTADENNGFISFYRGESTAGGFLGFSTNGIERIRISRTGNVGIGTDNPIAPLTVYGRSRFFPRRTGDGDARSLEITYTQSNPSFVSNDYPVIVQTGGGDQPLILDAARIGIGTTNPSSKLTVVGTIKSYEPLALGTTVNSFQLINEMSGNVGENSIINRLWTYRDLTSNNWYNSRIHDGISIDDSFKTPHADTRTWWERDPYDNIQSWGNANETYLTINKGNVGIGTTTTGSHKLAVEGSVGAREVKVYTTAWSDFVFKKEYNLPTLEEVEKHIKEKGHLENIPSEKEVLENGINLGEMNAKLLQKIEELTLYSIDQNKKINEQSKEIETLKDLVVRVSKIENEMVRK</sequence>
<keyword evidence="1" id="KW-0732">Signal</keyword>
<dbReference type="Proteomes" id="UP001589562">
    <property type="component" value="Unassembled WGS sequence"/>
</dbReference>
<feature type="chain" id="PRO_5045965479" description="Peptidase S74 domain-containing protein" evidence="1">
    <location>
        <begin position="19"/>
        <end position="430"/>
    </location>
</feature>
<gene>
    <name evidence="2" type="ORF">ACFFVK_17295</name>
</gene>
<feature type="signal peptide" evidence="1">
    <location>
        <begin position="1"/>
        <end position="18"/>
    </location>
</feature>
<comment type="caution">
    <text evidence="2">The sequence shown here is derived from an EMBL/GenBank/DDBJ whole genome shotgun (WGS) entry which is preliminary data.</text>
</comment>
<evidence type="ECO:0000256" key="1">
    <source>
        <dbReference type="SAM" id="SignalP"/>
    </source>
</evidence>
<name>A0ABV5HEM2_9FLAO</name>
<accession>A0ABV5HEM2</accession>
<keyword evidence="3" id="KW-1185">Reference proteome</keyword>
<evidence type="ECO:0000313" key="3">
    <source>
        <dbReference type="Proteomes" id="UP001589562"/>
    </source>
</evidence>
<reference evidence="2 3" key="1">
    <citation type="submission" date="2024-09" db="EMBL/GenBank/DDBJ databases">
        <authorList>
            <person name="Sun Q."/>
            <person name="Mori K."/>
        </authorList>
    </citation>
    <scope>NUCLEOTIDE SEQUENCE [LARGE SCALE GENOMIC DNA]</scope>
    <source>
        <strain evidence="2 3">CECT 8365</strain>
    </source>
</reference>
<evidence type="ECO:0008006" key="4">
    <source>
        <dbReference type="Google" id="ProtNLM"/>
    </source>
</evidence>